<evidence type="ECO:0000256" key="4">
    <source>
        <dbReference type="ARBA" id="ARBA00022679"/>
    </source>
</evidence>
<sequence length="242" mass="26898">MNKTNFALILAGGTGSRMKTTAKPKQFLELHGKPIIIHTIEHFEQHPEIDYIVVVCVEGWIDYLEKLVSKFQIKKVVKVVLGGETGQLSIYNGLLAINSIKKSENDIVLIHDGVRPLIDAEIISNNIKSVLENGNAITVKPVIETVIQVDENNVIQNVVDRDSCQTAVAPQSFYVNDIYNLHKKAQEEGFLSATDSASLVRHYGVSLNTVMGGPENIKITTPSDFYIFRAIYESRENAQIFG</sequence>
<name>A0A7X6MX46_9STRE</name>
<feature type="site" description="Positions ribitol 5-phosphate for the nucleophilic attack" evidence="8">
    <location>
        <position position="161"/>
    </location>
</feature>
<dbReference type="PROSITE" id="PS01295">
    <property type="entry name" value="ISPD"/>
    <property type="match status" value="1"/>
</dbReference>
<comment type="pathway">
    <text evidence="8">Cell wall biogenesis; poly(ribitol phosphate) teichoic acid biosynthesis.</text>
</comment>
<comment type="catalytic activity">
    <reaction evidence="8">
        <text>D-ribitol 5-phosphate + CTP + H(+) = CDP-L-ribitol + diphosphate</text>
        <dbReference type="Rhea" id="RHEA:12456"/>
        <dbReference type="ChEBI" id="CHEBI:15378"/>
        <dbReference type="ChEBI" id="CHEBI:33019"/>
        <dbReference type="ChEBI" id="CHEBI:37563"/>
        <dbReference type="ChEBI" id="CHEBI:57608"/>
        <dbReference type="ChEBI" id="CHEBI:57695"/>
        <dbReference type="EC" id="2.7.7.40"/>
    </reaction>
</comment>
<evidence type="ECO:0000256" key="2">
    <source>
        <dbReference type="ARBA" id="ARBA00004787"/>
    </source>
</evidence>
<dbReference type="AlphaFoldDB" id="A0A7X6MX46"/>
<dbReference type="Gene3D" id="3.90.550.10">
    <property type="entry name" value="Spore Coat Polysaccharide Biosynthesis Protein SpsA, Chain A"/>
    <property type="match status" value="1"/>
</dbReference>
<evidence type="ECO:0000313" key="9">
    <source>
        <dbReference type="EMBL" id="NKZ19379.1"/>
    </source>
</evidence>
<feature type="binding site" evidence="8">
    <location>
        <begin position="83"/>
        <end position="89"/>
    </location>
    <ligand>
        <name>CTP</name>
        <dbReference type="ChEBI" id="CHEBI:37563"/>
    </ligand>
</feature>
<dbReference type="NCBIfam" id="TIGR00453">
    <property type="entry name" value="ispD"/>
    <property type="match status" value="1"/>
</dbReference>
<dbReference type="InterPro" id="IPR018294">
    <property type="entry name" value="ISPD_synthase_CS"/>
</dbReference>
<evidence type="ECO:0000256" key="7">
    <source>
        <dbReference type="ARBA" id="ARBA00023229"/>
    </source>
</evidence>
<comment type="similarity">
    <text evidence="8">Belongs to the IspD/TarI cytidylyltransferase family. TarI subfamily.</text>
</comment>
<keyword evidence="10" id="KW-1185">Reference proteome</keyword>
<dbReference type="GO" id="GO:0071555">
    <property type="term" value="P:cell wall organization"/>
    <property type="evidence" value="ECO:0007669"/>
    <property type="project" value="UniProtKB-KW"/>
</dbReference>
<dbReference type="EC" id="2.7.7.40" evidence="8"/>
<evidence type="ECO:0000256" key="8">
    <source>
        <dbReference type="HAMAP-Rule" id="MF_02068"/>
    </source>
</evidence>
<dbReference type="UniPathway" id="UPA00790"/>
<dbReference type="EMBL" id="JAAXPR010000001">
    <property type="protein sequence ID" value="NKZ19379.1"/>
    <property type="molecule type" value="Genomic_DNA"/>
</dbReference>
<reference evidence="9 10" key="1">
    <citation type="submission" date="2020-04" db="EMBL/GenBank/DDBJ databases">
        <title>MicrobeNet Type strains.</title>
        <authorList>
            <person name="Nicholson A.C."/>
        </authorList>
    </citation>
    <scope>NUCLEOTIDE SEQUENCE [LARGE SCALE GENOMIC DNA]</scope>
    <source>
        <strain evidence="9 10">CCUG 69612</strain>
    </source>
</reference>
<comment type="caution">
    <text evidence="8">Lacks conserved residue(s) required for the propagation of feature annotation.</text>
</comment>
<keyword evidence="6 8" id="KW-0777">Teichoic acid biosynthesis</keyword>
<dbReference type="PANTHER" id="PTHR43015">
    <property type="entry name" value="D-RIBITOL-5-PHOSPHATE CYTIDYLYLTRANSFERASE"/>
    <property type="match status" value="1"/>
</dbReference>
<keyword evidence="8" id="KW-0961">Cell wall biogenesis/degradation</keyword>
<dbReference type="FunFam" id="3.90.550.10:FF:000003">
    <property type="entry name" value="2-C-methyl-D-erythritol 4-phosphate cytidylyltransferase"/>
    <property type="match status" value="1"/>
</dbReference>
<evidence type="ECO:0000256" key="1">
    <source>
        <dbReference type="ARBA" id="ARBA00001282"/>
    </source>
</evidence>
<keyword evidence="7" id="KW-0414">Isoprene biosynthesis</keyword>
<dbReference type="RefSeq" id="WP_168548143.1">
    <property type="nucleotide sequence ID" value="NZ_JAAXPR010000001.1"/>
</dbReference>
<proteinExistence type="inferred from homology"/>
<feature type="site" description="Positions ribitol 5-phosphate for the nucleophilic attack" evidence="8">
    <location>
        <position position="218"/>
    </location>
</feature>
<gene>
    <name evidence="9" type="primary">ispD</name>
    <name evidence="8" type="synonym">tarI</name>
    <name evidence="9" type="ORF">HF992_00675</name>
</gene>
<dbReference type="InterPro" id="IPR034709">
    <property type="entry name" value="TarI"/>
</dbReference>
<comment type="function">
    <text evidence="8">Catalyzes the transfer of the cytidylyl group of CTP to D-ribitol 5-phosphate.</text>
</comment>
<comment type="caution">
    <text evidence="9">The sequence shown here is derived from an EMBL/GenBank/DDBJ whole genome shotgun (WGS) entry which is preliminary data.</text>
</comment>
<dbReference type="PANTHER" id="PTHR43015:SF1">
    <property type="entry name" value="D-RIBITOL-5-PHOSPHATE CYTIDYLYLTRANSFERASE"/>
    <property type="match status" value="1"/>
</dbReference>
<dbReference type="Pfam" id="PF01128">
    <property type="entry name" value="IspD"/>
    <property type="match status" value="1"/>
</dbReference>
<dbReference type="Proteomes" id="UP000522720">
    <property type="component" value="Unassembled WGS sequence"/>
</dbReference>
<dbReference type="CDD" id="cd02516">
    <property type="entry name" value="CDP-ME_synthetase"/>
    <property type="match status" value="1"/>
</dbReference>
<feature type="site" description="Transition state stabilizer" evidence="8">
    <location>
        <position position="17"/>
    </location>
</feature>
<dbReference type="InterPro" id="IPR029044">
    <property type="entry name" value="Nucleotide-diphossugar_trans"/>
</dbReference>
<keyword evidence="4 8" id="KW-0808">Transferase</keyword>
<dbReference type="GO" id="GO:0019288">
    <property type="term" value="P:isopentenyl diphosphate biosynthetic process, methylerythritol 4-phosphate pathway"/>
    <property type="evidence" value="ECO:0007669"/>
    <property type="project" value="UniProtKB-UniPathway"/>
</dbReference>
<evidence type="ECO:0000256" key="5">
    <source>
        <dbReference type="ARBA" id="ARBA00022695"/>
    </source>
</evidence>
<feature type="site" description="Transition state stabilizer" evidence="8">
    <location>
        <position position="25"/>
    </location>
</feature>
<comment type="similarity">
    <text evidence="3">Belongs to the IspD/TarI cytidylyltransferase family. IspD subfamily.</text>
</comment>
<keyword evidence="5 8" id="KW-0548">Nucleotidyltransferase</keyword>
<organism evidence="9 10">
    <name type="scientific">Streptococcus ovuberis</name>
    <dbReference type="NCBI Taxonomy" id="1936207"/>
    <lineage>
        <taxon>Bacteria</taxon>
        <taxon>Bacillati</taxon>
        <taxon>Bacillota</taxon>
        <taxon>Bacilli</taxon>
        <taxon>Lactobacillales</taxon>
        <taxon>Streptococcaceae</taxon>
        <taxon>Streptococcus</taxon>
    </lineage>
</organism>
<dbReference type="GO" id="GO:0005829">
    <property type="term" value="C:cytosol"/>
    <property type="evidence" value="ECO:0007669"/>
    <property type="project" value="TreeGrafter"/>
</dbReference>
<dbReference type="SUPFAM" id="SSF53448">
    <property type="entry name" value="Nucleotide-diphospho-sugar transferases"/>
    <property type="match status" value="1"/>
</dbReference>
<feature type="binding site" evidence="8">
    <location>
        <begin position="10"/>
        <end position="13"/>
    </location>
    <ligand>
        <name>CTP</name>
        <dbReference type="ChEBI" id="CHEBI:37563"/>
    </ligand>
</feature>
<evidence type="ECO:0000256" key="3">
    <source>
        <dbReference type="ARBA" id="ARBA00009789"/>
    </source>
</evidence>
<comment type="pathway">
    <text evidence="2">Isoprenoid biosynthesis; isopentenyl diphosphate biosynthesis via DXP pathway; isopentenyl diphosphate from 1-deoxy-D-xylulose 5-phosphate: step 2/6.</text>
</comment>
<dbReference type="HAMAP" id="MF_02068">
    <property type="entry name" value="TarI"/>
    <property type="match status" value="1"/>
</dbReference>
<dbReference type="GO" id="GO:0050518">
    <property type="term" value="F:2-C-methyl-D-erythritol 4-phosphate cytidylyltransferase activity"/>
    <property type="evidence" value="ECO:0007669"/>
    <property type="project" value="UniProtKB-EC"/>
</dbReference>
<protein>
    <recommendedName>
        <fullName evidence="8">Ribitol-5-phosphate cytidylyltransferase</fullName>
        <ecNumber evidence="8">2.7.7.40</ecNumber>
    </recommendedName>
</protein>
<dbReference type="NCBIfam" id="NF001183">
    <property type="entry name" value="PRK00155.1-3"/>
    <property type="match status" value="1"/>
</dbReference>
<dbReference type="GO" id="GO:1902012">
    <property type="term" value="P:poly(ribitol phosphate) teichoic acid biosynthetic process"/>
    <property type="evidence" value="ECO:0007669"/>
    <property type="project" value="UniProtKB-UniRule"/>
</dbReference>
<dbReference type="InterPro" id="IPR034683">
    <property type="entry name" value="IspD/TarI"/>
</dbReference>
<dbReference type="GO" id="GO:0047349">
    <property type="term" value="F:D-ribitol-5-phosphate cytidylyltransferase activity"/>
    <property type="evidence" value="ECO:0007669"/>
    <property type="project" value="UniProtKB-UniRule"/>
</dbReference>
<evidence type="ECO:0000256" key="6">
    <source>
        <dbReference type="ARBA" id="ARBA00022944"/>
    </source>
</evidence>
<comment type="catalytic activity">
    <reaction evidence="1">
        <text>2-C-methyl-D-erythritol 4-phosphate + CTP + H(+) = 4-CDP-2-C-methyl-D-erythritol + diphosphate</text>
        <dbReference type="Rhea" id="RHEA:13429"/>
        <dbReference type="ChEBI" id="CHEBI:15378"/>
        <dbReference type="ChEBI" id="CHEBI:33019"/>
        <dbReference type="ChEBI" id="CHEBI:37563"/>
        <dbReference type="ChEBI" id="CHEBI:57823"/>
        <dbReference type="ChEBI" id="CHEBI:58262"/>
        <dbReference type="EC" id="2.7.7.60"/>
    </reaction>
</comment>
<dbReference type="UniPathway" id="UPA00056">
    <property type="reaction ID" value="UER00093"/>
</dbReference>
<dbReference type="InterPro" id="IPR001228">
    <property type="entry name" value="IspD"/>
</dbReference>
<accession>A0A7X6MX46</accession>
<evidence type="ECO:0000313" key="10">
    <source>
        <dbReference type="Proteomes" id="UP000522720"/>
    </source>
</evidence>